<dbReference type="Proteomes" id="UP000813461">
    <property type="component" value="Unassembled WGS sequence"/>
</dbReference>
<feature type="compositionally biased region" description="Polar residues" evidence="1">
    <location>
        <begin position="305"/>
        <end position="314"/>
    </location>
</feature>
<evidence type="ECO:0000313" key="3">
    <source>
        <dbReference type="Proteomes" id="UP000813461"/>
    </source>
</evidence>
<organism evidence="2 3">
    <name type="scientific">Paraphoma chrysanthemicola</name>
    <dbReference type="NCBI Taxonomy" id="798071"/>
    <lineage>
        <taxon>Eukaryota</taxon>
        <taxon>Fungi</taxon>
        <taxon>Dikarya</taxon>
        <taxon>Ascomycota</taxon>
        <taxon>Pezizomycotina</taxon>
        <taxon>Dothideomycetes</taxon>
        <taxon>Pleosporomycetidae</taxon>
        <taxon>Pleosporales</taxon>
        <taxon>Pleosporineae</taxon>
        <taxon>Phaeosphaeriaceae</taxon>
        <taxon>Paraphoma</taxon>
    </lineage>
</organism>
<feature type="compositionally biased region" description="Pro residues" evidence="1">
    <location>
        <begin position="288"/>
        <end position="299"/>
    </location>
</feature>
<feature type="region of interest" description="Disordered" evidence="1">
    <location>
        <begin position="1"/>
        <end position="35"/>
    </location>
</feature>
<feature type="compositionally biased region" description="Low complexity" evidence="1">
    <location>
        <begin position="249"/>
        <end position="263"/>
    </location>
</feature>
<reference evidence="2" key="1">
    <citation type="journal article" date="2021" name="Nat. Commun.">
        <title>Genetic determinants of endophytism in the Arabidopsis root mycobiome.</title>
        <authorList>
            <person name="Mesny F."/>
            <person name="Miyauchi S."/>
            <person name="Thiergart T."/>
            <person name="Pickel B."/>
            <person name="Atanasova L."/>
            <person name="Karlsson M."/>
            <person name="Huettel B."/>
            <person name="Barry K.W."/>
            <person name="Haridas S."/>
            <person name="Chen C."/>
            <person name="Bauer D."/>
            <person name="Andreopoulos W."/>
            <person name="Pangilinan J."/>
            <person name="LaButti K."/>
            <person name="Riley R."/>
            <person name="Lipzen A."/>
            <person name="Clum A."/>
            <person name="Drula E."/>
            <person name="Henrissat B."/>
            <person name="Kohler A."/>
            <person name="Grigoriev I.V."/>
            <person name="Martin F.M."/>
            <person name="Hacquard S."/>
        </authorList>
    </citation>
    <scope>NUCLEOTIDE SEQUENCE</scope>
    <source>
        <strain evidence="2">MPI-SDFR-AT-0120</strain>
    </source>
</reference>
<feature type="compositionally biased region" description="Acidic residues" evidence="1">
    <location>
        <begin position="265"/>
        <end position="277"/>
    </location>
</feature>
<dbReference type="EMBL" id="JAGMVJ010000008">
    <property type="protein sequence ID" value="KAH7088214.1"/>
    <property type="molecule type" value="Genomic_DNA"/>
</dbReference>
<evidence type="ECO:0000256" key="1">
    <source>
        <dbReference type="SAM" id="MobiDB-lite"/>
    </source>
</evidence>
<accession>A0A8K0R8Y9</accession>
<protein>
    <submittedName>
        <fullName evidence="2">Uncharacterized protein</fullName>
    </submittedName>
</protein>
<sequence length="314" mass="34021">MSRYTPSAPPPHPIPNPTLPTHTPPPNNQTEYPFPIFIPSPHPSPTTIQTLLSLPRPPKLRKVCLVGYIASPIQGDVAVQWAGWGFGEWDVEEEVAGVVVDVWDEGEEFVVRGMVGGKSEVQGRRGRWTEAERDILDSRMAEARVRNKTRRTLSVCFISLAEALASHGLGQDERDSRIANAGLDLEPPSTGTTTKKRPTLWKRLTSKPIIPTKGSLLDGSRQNDEATKDGSHETGTGPRRPPLLHILTAPASSRPSTSEPSSADVEAETGVELEDGVEFMGLEDALALPPPPPPPPSPAPRGSVWRTTSSLLCE</sequence>
<gene>
    <name evidence="2" type="ORF">FB567DRAFT_579137</name>
</gene>
<feature type="compositionally biased region" description="Basic and acidic residues" evidence="1">
    <location>
        <begin position="221"/>
        <end position="232"/>
    </location>
</feature>
<name>A0A8K0R8Y9_9PLEO</name>
<proteinExistence type="predicted"/>
<keyword evidence="3" id="KW-1185">Reference proteome</keyword>
<evidence type="ECO:0000313" key="2">
    <source>
        <dbReference type="EMBL" id="KAH7088214.1"/>
    </source>
</evidence>
<comment type="caution">
    <text evidence="2">The sequence shown here is derived from an EMBL/GenBank/DDBJ whole genome shotgun (WGS) entry which is preliminary data.</text>
</comment>
<feature type="region of interest" description="Disordered" evidence="1">
    <location>
        <begin position="180"/>
        <end position="314"/>
    </location>
</feature>
<feature type="compositionally biased region" description="Pro residues" evidence="1">
    <location>
        <begin position="7"/>
        <end position="27"/>
    </location>
</feature>
<dbReference type="AlphaFoldDB" id="A0A8K0R8Y9"/>